<dbReference type="RefSeq" id="XP_007411740.1">
    <property type="nucleotide sequence ID" value="XM_007411678.1"/>
</dbReference>
<keyword evidence="2" id="KW-1185">Reference proteome</keyword>
<dbReference type="InterPro" id="IPR032675">
    <property type="entry name" value="LRR_dom_sf"/>
</dbReference>
<gene>
    <name evidence="1" type="ORF">MELLADRAFT_108016</name>
</gene>
<dbReference type="SUPFAM" id="SSF52047">
    <property type="entry name" value="RNI-like"/>
    <property type="match status" value="1"/>
</dbReference>
<sequence length="539" mass="62616">MSSSGRTVQLGLWREIVSKRHDETQPVNNHLNFIQDRFQELESQGFVWSKESTLGIFLQLGLSEAAHGSFSSVTKILESRVHDQRSGFSSDEVKQVIQSEELRHKSRPLGLMDLPTEVFENILETLDCMARLEAKSIQSRKRKRRVKVSIPGDHEPYFTYSNHRSPILNSFQAFSLTSRGIYQLCRPWLWRRLEFPTSLPGSMDLWTKDILLRQGTCVRSLKLTLSINCSKSPNDFEDYPSLYDNLTTDPEDASQIEFLSPKNIKSLIKRCPNLSTLEIRFEHYDDINDFDGTENFLINLIPLLSSLKHLRHFSLEDRNDEQMYMYRFPSKLLSGLPLLESLTLDGSYGHSQRIDKDSFGFKLSKLKFLSRLDLVGFSDDIYVDWCLYDWPRTLTDLSICYSSFSSSSLGHQTIHHIAPHLTKLRLDSSDHDSWENFSLPFLNDLKLSTKKPDSLESFQDCVSIRRLHWSYGTLEHCQTLNRILSQSPWPQLTTLVVVPYFWVRYEPNGKHRDIEEQLVSLEKYCQQANLNLFIRRPGN</sequence>
<reference evidence="2" key="1">
    <citation type="journal article" date="2011" name="Proc. Natl. Acad. Sci. U.S.A.">
        <title>Obligate biotrophy features unraveled by the genomic analysis of rust fungi.</title>
        <authorList>
            <person name="Duplessis S."/>
            <person name="Cuomo C.A."/>
            <person name="Lin Y.-C."/>
            <person name="Aerts A."/>
            <person name="Tisserant E."/>
            <person name="Veneault-Fourrey C."/>
            <person name="Joly D.L."/>
            <person name="Hacquard S."/>
            <person name="Amselem J."/>
            <person name="Cantarel B.L."/>
            <person name="Chiu R."/>
            <person name="Coutinho P.M."/>
            <person name="Feau N."/>
            <person name="Field M."/>
            <person name="Frey P."/>
            <person name="Gelhaye E."/>
            <person name="Goldberg J."/>
            <person name="Grabherr M.G."/>
            <person name="Kodira C.D."/>
            <person name="Kohler A."/>
            <person name="Kuees U."/>
            <person name="Lindquist E.A."/>
            <person name="Lucas S.M."/>
            <person name="Mago R."/>
            <person name="Mauceli E."/>
            <person name="Morin E."/>
            <person name="Murat C."/>
            <person name="Pangilinan J.L."/>
            <person name="Park R."/>
            <person name="Pearson M."/>
            <person name="Quesneville H."/>
            <person name="Rouhier N."/>
            <person name="Sakthikumar S."/>
            <person name="Salamov A.A."/>
            <person name="Schmutz J."/>
            <person name="Selles B."/>
            <person name="Shapiro H."/>
            <person name="Tanguay P."/>
            <person name="Tuskan G.A."/>
            <person name="Henrissat B."/>
            <person name="Van de Peer Y."/>
            <person name="Rouze P."/>
            <person name="Ellis J.G."/>
            <person name="Dodds P.N."/>
            <person name="Schein J.E."/>
            <person name="Zhong S."/>
            <person name="Hamelin R.C."/>
            <person name="Grigoriev I.V."/>
            <person name="Szabo L.J."/>
            <person name="Martin F."/>
        </authorList>
    </citation>
    <scope>NUCLEOTIDE SEQUENCE [LARGE SCALE GENOMIC DNA]</scope>
    <source>
        <strain evidence="2">98AG31 / pathotype 3-4-7</strain>
    </source>
</reference>
<dbReference type="VEuPathDB" id="FungiDB:MELLADRAFT_108016"/>
<evidence type="ECO:0000313" key="1">
    <source>
        <dbReference type="EMBL" id="EGG04987.1"/>
    </source>
</evidence>
<dbReference type="EMBL" id="GL883115">
    <property type="protein sequence ID" value="EGG04987.1"/>
    <property type="molecule type" value="Genomic_DNA"/>
</dbReference>
<dbReference type="InParanoid" id="F4RRP3"/>
<dbReference type="HOGENOM" id="CLU_038719_0_0_1"/>
<accession>F4RRP3</accession>
<name>F4RRP3_MELLP</name>
<organism evidence="2">
    <name type="scientific">Melampsora larici-populina (strain 98AG31 / pathotype 3-4-7)</name>
    <name type="common">Poplar leaf rust fungus</name>
    <dbReference type="NCBI Taxonomy" id="747676"/>
    <lineage>
        <taxon>Eukaryota</taxon>
        <taxon>Fungi</taxon>
        <taxon>Dikarya</taxon>
        <taxon>Basidiomycota</taxon>
        <taxon>Pucciniomycotina</taxon>
        <taxon>Pucciniomycetes</taxon>
        <taxon>Pucciniales</taxon>
        <taxon>Melampsoraceae</taxon>
        <taxon>Melampsora</taxon>
    </lineage>
</organism>
<dbReference type="KEGG" id="mlr:MELLADRAFT_108016"/>
<dbReference type="GeneID" id="18923345"/>
<dbReference type="AlphaFoldDB" id="F4RRP3"/>
<proteinExistence type="predicted"/>
<dbReference type="Proteomes" id="UP000001072">
    <property type="component" value="Unassembled WGS sequence"/>
</dbReference>
<protein>
    <submittedName>
        <fullName evidence="1">Uncharacterized protein</fullName>
    </submittedName>
</protein>
<dbReference type="Gene3D" id="3.80.10.10">
    <property type="entry name" value="Ribonuclease Inhibitor"/>
    <property type="match status" value="1"/>
</dbReference>
<evidence type="ECO:0000313" key="2">
    <source>
        <dbReference type="Proteomes" id="UP000001072"/>
    </source>
</evidence>